<evidence type="ECO:0000259" key="8">
    <source>
        <dbReference type="PROSITE" id="PS50053"/>
    </source>
</evidence>
<evidence type="ECO:0000256" key="4">
    <source>
        <dbReference type="ARBA" id="ARBA00023136"/>
    </source>
</evidence>
<evidence type="ECO:0000256" key="7">
    <source>
        <dbReference type="SAM" id="Phobius"/>
    </source>
</evidence>
<keyword evidence="3 7" id="KW-1133">Transmembrane helix</keyword>
<dbReference type="Gene3D" id="3.10.20.90">
    <property type="entry name" value="Phosphatidylinositol 3-kinase Catalytic Subunit, Chain A, domain 1"/>
    <property type="match status" value="1"/>
</dbReference>
<evidence type="ECO:0000256" key="5">
    <source>
        <dbReference type="ARBA" id="ARBA00023230"/>
    </source>
</evidence>
<dbReference type="InterPro" id="IPR039751">
    <property type="entry name" value="HERPUD1/2"/>
</dbReference>
<dbReference type="OrthoDB" id="21589at2759"/>
<evidence type="ECO:0000256" key="6">
    <source>
        <dbReference type="SAM" id="MobiDB-lite"/>
    </source>
</evidence>
<keyword evidence="9" id="KW-1185">Reference proteome</keyword>
<dbReference type="FunFam" id="3.10.20.90:FF:000046">
    <property type="entry name" value="Homocysteine-responsive endoplasmic reticulum-resident ubiquitin-like domain member 2 protein"/>
    <property type="match status" value="1"/>
</dbReference>
<keyword evidence="5" id="KW-0834">Unfolded protein response</keyword>
<evidence type="ECO:0000256" key="2">
    <source>
        <dbReference type="ARBA" id="ARBA00022692"/>
    </source>
</evidence>
<name>A0A6P8WN41_DROAB</name>
<reference evidence="10" key="1">
    <citation type="submission" date="2025-08" db="UniProtKB">
        <authorList>
            <consortium name="RefSeq"/>
        </authorList>
    </citation>
    <scope>IDENTIFICATION</scope>
    <source>
        <strain evidence="10">15112-1751.03</strain>
        <tissue evidence="10">Whole Adult</tissue>
    </source>
</reference>
<dbReference type="InterPro" id="IPR029071">
    <property type="entry name" value="Ubiquitin-like_domsf"/>
</dbReference>
<feature type="region of interest" description="Disordered" evidence="6">
    <location>
        <begin position="454"/>
        <end position="477"/>
    </location>
</feature>
<dbReference type="PANTHER" id="PTHR12943">
    <property type="entry name" value="HOMOCYSTEINE-RESPONSIVE ENDOPLASMIC RETICULUM-RESIDENT UNIQUITIN-LIKE DOMAIN HERPUD PROTEIN FAMILY MEMBER"/>
    <property type="match status" value="1"/>
</dbReference>
<evidence type="ECO:0000256" key="3">
    <source>
        <dbReference type="ARBA" id="ARBA00022989"/>
    </source>
</evidence>
<dbReference type="GeneID" id="117564609"/>
<feature type="transmembrane region" description="Helical" evidence="7">
    <location>
        <begin position="397"/>
        <end position="415"/>
    </location>
</feature>
<dbReference type="PANTHER" id="PTHR12943:SF27">
    <property type="entry name" value="HOMOCYSTEINE-INDUCED ENDOPLASMIC RETICULUM PROTEIN, ISOFORM A"/>
    <property type="match status" value="1"/>
</dbReference>
<dbReference type="Pfam" id="PF00240">
    <property type="entry name" value="ubiquitin"/>
    <property type="match status" value="1"/>
</dbReference>
<dbReference type="Proteomes" id="UP000515160">
    <property type="component" value="Chromosome 2L"/>
</dbReference>
<keyword evidence="2 7" id="KW-0812">Transmembrane</keyword>
<sequence length="539" mass="57568">MDDSSTATTPSPSPAAATAAGYDAARDKTTITTAGSSAAGSNASSGSGVSSIRLLIKSSNQQYDDMNIESDLCWTVERLKKQLSMVYPGKPEIKDQKLIYSGKLVNDTQKLSEVIRSYKDVYQQHHIFHLVCVNRSLTKPPYKAMTTPAKDNGVNANTNTNATANANVNATPRLETNNTNDNELRQRHVSTTAAAAAAQIPYQQLQQQPQQQQHQQYPWMQHLTDPNMQNHAYHLAAYQAAAAAAYGAVNVSTMTHLTQEQQQALLTNAWIQHCYAQYMQQVMQRPSGAQNAGPALPMLHPLLQNMPVIPHMMSVPQADPAAVPAGAAAAAQAANEAAAAGLQPAAAAAAGRQVDGPNFVNIQEEPEMRDWLDSFFSFTRLAIFATVLYFNSSPMRCLLVLLIASGIYLYHIGILRRRRERNNNNINRNNNAGNDAAAFAAVQQIQRMMDAAVERDNNPQAAAEPAPAAPAGQDADEAAAVTPAAASAAGGADQADAAEAAAVAAAVVEPANANNSVISIVRTFVITFFTSLLPEAPAL</sequence>
<organism evidence="9 10">
    <name type="scientific">Drosophila albomicans</name>
    <name type="common">Fruit fly</name>
    <dbReference type="NCBI Taxonomy" id="7291"/>
    <lineage>
        <taxon>Eukaryota</taxon>
        <taxon>Metazoa</taxon>
        <taxon>Ecdysozoa</taxon>
        <taxon>Arthropoda</taxon>
        <taxon>Hexapoda</taxon>
        <taxon>Insecta</taxon>
        <taxon>Pterygota</taxon>
        <taxon>Neoptera</taxon>
        <taxon>Endopterygota</taxon>
        <taxon>Diptera</taxon>
        <taxon>Brachycera</taxon>
        <taxon>Muscomorpha</taxon>
        <taxon>Ephydroidea</taxon>
        <taxon>Drosophilidae</taxon>
        <taxon>Drosophila</taxon>
    </lineage>
</organism>
<dbReference type="SMART" id="SM00213">
    <property type="entry name" value="UBQ"/>
    <property type="match status" value="1"/>
</dbReference>
<dbReference type="CTD" id="34065"/>
<feature type="compositionally biased region" description="Low complexity" evidence="6">
    <location>
        <begin position="1"/>
        <end position="20"/>
    </location>
</feature>
<dbReference type="CDD" id="cd01790">
    <property type="entry name" value="Ubl_HERP"/>
    <property type="match status" value="1"/>
</dbReference>
<dbReference type="GO" id="GO:0016020">
    <property type="term" value="C:membrane"/>
    <property type="evidence" value="ECO:0007669"/>
    <property type="project" value="UniProtKB-SubCell"/>
</dbReference>
<dbReference type="SUPFAM" id="SSF54236">
    <property type="entry name" value="Ubiquitin-like"/>
    <property type="match status" value="1"/>
</dbReference>
<dbReference type="AlphaFoldDB" id="A0A6P8WN41"/>
<evidence type="ECO:0000313" key="9">
    <source>
        <dbReference type="Proteomes" id="UP000515160"/>
    </source>
</evidence>
<comment type="subcellular location">
    <subcellularLocation>
        <location evidence="1">Membrane</location>
    </subcellularLocation>
</comment>
<feature type="compositionally biased region" description="Low complexity" evidence="6">
    <location>
        <begin position="154"/>
        <end position="171"/>
    </location>
</feature>
<protein>
    <submittedName>
        <fullName evidence="10">Homocysteine-responsive endoplasmic reticulum-resident ubiquitin-like domain member 2 protein</fullName>
    </submittedName>
</protein>
<dbReference type="PROSITE" id="PS50053">
    <property type="entry name" value="UBIQUITIN_2"/>
    <property type="match status" value="1"/>
</dbReference>
<dbReference type="InterPro" id="IPR000626">
    <property type="entry name" value="Ubiquitin-like_dom"/>
</dbReference>
<feature type="domain" description="Ubiquitin-like" evidence="8">
    <location>
        <begin position="52"/>
        <end position="113"/>
    </location>
</feature>
<proteinExistence type="predicted"/>
<dbReference type="GO" id="GO:0030968">
    <property type="term" value="P:endoplasmic reticulum unfolded protein response"/>
    <property type="evidence" value="ECO:0007669"/>
    <property type="project" value="TreeGrafter"/>
</dbReference>
<evidence type="ECO:0000256" key="1">
    <source>
        <dbReference type="ARBA" id="ARBA00004370"/>
    </source>
</evidence>
<feature type="region of interest" description="Disordered" evidence="6">
    <location>
        <begin position="146"/>
        <end position="182"/>
    </location>
</feature>
<gene>
    <name evidence="10" type="primary">LOC117564609</name>
</gene>
<keyword evidence="4 7" id="KW-0472">Membrane</keyword>
<evidence type="ECO:0000313" key="10">
    <source>
        <dbReference type="RefSeq" id="XP_034099355.1"/>
    </source>
</evidence>
<feature type="region of interest" description="Disordered" evidence="6">
    <location>
        <begin position="1"/>
        <end position="23"/>
    </location>
</feature>
<accession>A0A6P8WN41</accession>
<dbReference type="RefSeq" id="XP_034099355.1">
    <property type="nucleotide sequence ID" value="XM_034243464.2"/>
</dbReference>
<feature type="compositionally biased region" description="Low complexity" evidence="6">
    <location>
        <begin position="459"/>
        <end position="477"/>
    </location>
</feature>